<dbReference type="EMBL" id="LBMM01001374">
    <property type="protein sequence ID" value="KMQ96425.1"/>
    <property type="molecule type" value="Genomic_DNA"/>
</dbReference>
<dbReference type="Proteomes" id="UP000036403">
    <property type="component" value="Unassembled WGS sequence"/>
</dbReference>
<evidence type="ECO:0000256" key="3">
    <source>
        <dbReference type="ARBA" id="ARBA00023303"/>
    </source>
</evidence>
<dbReference type="InterPro" id="IPR002153">
    <property type="entry name" value="TRPC_channel"/>
</dbReference>
<dbReference type="PaxDb" id="67767-A0A0J7NVK5"/>
<evidence type="ECO:0000313" key="5">
    <source>
        <dbReference type="EMBL" id="KMQ96425.1"/>
    </source>
</evidence>
<dbReference type="GO" id="GO:0051480">
    <property type="term" value="P:regulation of cytosolic calcium ion concentration"/>
    <property type="evidence" value="ECO:0007669"/>
    <property type="project" value="TreeGrafter"/>
</dbReference>
<protein>
    <submittedName>
        <fullName evidence="5">Transient receptor potential-gamma protein</fullName>
    </submittedName>
</protein>
<dbReference type="GO" id="GO:0015279">
    <property type="term" value="F:store-operated calcium channel activity"/>
    <property type="evidence" value="ECO:0007669"/>
    <property type="project" value="TreeGrafter"/>
</dbReference>
<evidence type="ECO:0000256" key="2">
    <source>
        <dbReference type="ARBA" id="ARBA00023065"/>
    </source>
</evidence>
<evidence type="ECO:0000256" key="4">
    <source>
        <dbReference type="SAM" id="Phobius"/>
    </source>
</evidence>
<proteinExistence type="predicted"/>
<keyword evidence="4" id="KW-0472">Membrane</keyword>
<keyword evidence="2" id="KW-0406">Ion transport</keyword>
<evidence type="ECO:0000313" key="6">
    <source>
        <dbReference type="Proteomes" id="UP000036403"/>
    </source>
</evidence>
<keyword evidence="6" id="KW-1185">Reference proteome</keyword>
<dbReference type="PRINTS" id="PR01097">
    <property type="entry name" value="TRNSRECEPTRP"/>
</dbReference>
<dbReference type="GO" id="GO:0034703">
    <property type="term" value="C:cation channel complex"/>
    <property type="evidence" value="ECO:0007669"/>
    <property type="project" value="TreeGrafter"/>
</dbReference>
<dbReference type="PANTHER" id="PTHR10117:SF54">
    <property type="entry name" value="TRANSIENT RECEPTOR POTENTIAL-GAMMA PROTEIN"/>
    <property type="match status" value="1"/>
</dbReference>
<keyword evidence="3" id="KW-0407">Ion channel</keyword>
<feature type="transmembrane region" description="Helical" evidence="4">
    <location>
        <begin position="105"/>
        <end position="130"/>
    </location>
</feature>
<dbReference type="GO" id="GO:0070679">
    <property type="term" value="F:inositol 1,4,5 trisphosphate binding"/>
    <property type="evidence" value="ECO:0007669"/>
    <property type="project" value="TreeGrafter"/>
</dbReference>
<evidence type="ECO:0000256" key="1">
    <source>
        <dbReference type="ARBA" id="ARBA00022448"/>
    </source>
</evidence>
<dbReference type="AlphaFoldDB" id="A0A0J7NVK5"/>
<sequence length="257" mass="29877">MTMKVSPIDITENLFFAIFGKKDTDDFTISFRKNQQPKWTVYFFKISFSIYMLVSVIVLINLLIAMMSDTYHKVISQSDIEWKYGLSKLIRKMQKGMAFIENLKCVIFLCTFTVNLEIFVANIIASRLIFSRTRTAPAPLNLITTWVEYLKSVYMRKRMARQKINRSRGYMEPDMHQSDFPKYPLSTNNRILPLPRTKDSVNFSLLQSSPANSQSSLSIPKIDNVVDWDTVRRKYRMQFCGEIEKPSDGVARLAKMA</sequence>
<gene>
    <name evidence="5" type="ORF">RF55_3287</name>
</gene>
<keyword evidence="4" id="KW-1133">Transmembrane helix</keyword>
<keyword evidence="1" id="KW-0813">Transport</keyword>
<dbReference type="GO" id="GO:0005886">
    <property type="term" value="C:plasma membrane"/>
    <property type="evidence" value="ECO:0007669"/>
    <property type="project" value="TreeGrafter"/>
</dbReference>
<dbReference type="PANTHER" id="PTHR10117">
    <property type="entry name" value="TRANSIENT RECEPTOR POTENTIAL CHANNEL"/>
    <property type="match status" value="1"/>
</dbReference>
<reference evidence="5 6" key="1">
    <citation type="submission" date="2015-04" db="EMBL/GenBank/DDBJ databases">
        <title>Lasius niger genome sequencing.</title>
        <authorList>
            <person name="Konorov E.A."/>
            <person name="Nikitin M.A."/>
            <person name="Kirill M.V."/>
            <person name="Chang P."/>
        </authorList>
    </citation>
    <scope>NUCLEOTIDE SEQUENCE [LARGE SCALE GENOMIC DNA]</scope>
    <source>
        <tissue evidence="5">Whole</tissue>
    </source>
</reference>
<keyword evidence="4" id="KW-0812">Transmembrane</keyword>
<dbReference type="OrthoDB" id="195446at2759"/>
<organism evidence="5 6">
    <name type="scientific">Lasius niger</name>
    <name type="common">Black garden ant</name>
    <dbReference type="NCBI Taxonomy" id="67767"/>
    <lineage>
        <taxon>Eukaryota</taxon>
        <taxon>Metazoa</taxon>
        <taxon>Ecdysozoa</taxon>
        <taxon>Arthropoda</taxon>
        <taxon>Hexapoda</taxon>
        <taxon>Insecta</taxon>
        <taxon>Pterygota</taxon>
        <taxon>Neoptera</taxon>
        <taxon>Endopterygota</taxon>
        <taxon>Hymenoptera</taxon>
        <taxon>Apocrita</taxon>
        <taxon>Aculeata</taxon>
        <taxon>Formicoidea</taxon>
        <taxon>Formicidae</taxon>
        <taxon>Formicinae</taxon>
        <taxon>Lasius</taxon>
        <taxon>Lasius</taxon>
    </lineage>
</organism>
<feature type="transmembrane region" description="Helical" evidence="4">
    <location>
        <begin position="42"/>
        <end position="64"/>
    </location>
</feature>
<name>A0A0J7NVK5_LASNI</name>
<keyword evidence="5" id="KW-0675">Receptor</keyword>
<dbReference type="STRING" id="67767.A0A0J7NVK5"/>
<accession>A0A0J7NVK5</accession>
<comment type="caution">
    <text evidence="5">The sequence shown here is derived from an EMBL/GenBank/DDBJ whole genome shotgun (WGS) entry which is preliminary data.</text>
</comment>